<dbReference type="GeneTree" id="ENSGT00390000013198"/>
<reference evidence="2" key="5">
    <citation type="submission" date="2025-09" db="UniProtKB">
        <authorList>
            <consortium name="Ensembl"/>
        </authorList>
    </citation>
    <scope>IDENTIFICATION</scope>
</reference>
<reference evidence="3" key="2">
    <citation type="journal article" date="2007" name="PLoS Biol.">
        <title>Survey sequencing and comparative analysis of the elephant shark (Callorhinchus milii) genome.</title>
        <authorList>
            <person name="Venkatesh B."/>
            <person name="Kirkness E.F."/>
            <person name="Loh Y.H."/>
            <person name="Halpern A.L."/>
            <person name="Lee A.P."/>
            <person name="Johnson J."/>
            <person name="Dandona N."/>
            <person name="Viswanathan L.D."/>
            <person name="Tay A."/>
            <person name="Venter J.C."/>
            <person name="Strausberg R.L."/>
            <person name="Brenner S."/>
        </authorList>
    </citation>
    <scope>NUCLEOTIDE SEQUENCE [LARGE SCALE GENOMIC DNA]</scope>
</reference>
<reference evidence="2" key="4">
    <citation type="submission" date="2025-08" db="UniProtKB">
        <authorList>
            <consortium name="Ensembl"/>
        </authorList>
    </citation>
    <scope>IDENTIFICATION</scope>
</reference>
<evidence type="ECO:0000313" key="3">
    <source>
        <dbReference type="Proteomes" id="UP000314986"/>
    </source>
</evidence>
<keyword evidence="3" id="KW-1185">Reference proteome</keyword>
<accession>A0A4W3JZT5</accession>
<feature type="compositionally biased region" description="Polar residues" evidence="1">
    <location>
        <begin position="35"/>
        <end position="45"/>
    </location>
</feature>
<dbReference type="STRING" id="7868.ENSCMIP00000048532"/>
<evidence type="ECO:0008006" key="4">
    <source>
        <dbReference type="Google" id="ProtNLM"/>
    </source>
</evidence>
<dbReference type="Proteomes" id="UP000314986">
    <property type="component" value="Unassembled WGS sequence"/>
</dbReference>
<dbReference type="OMA" id="QTHRSEN"/>
<protein>
    <recommendedName>
        <fullName evidence="4">Protein EAN57-like protein</fullName>
    </recommendedName>
</protein>
<dbReference type="PANTHER" id="PTHR31702:SF2">
    <property type="entry name" value="TESTIS-EXPRESSED PROTEIN 33"/>
    <property type="match status" value="1"/>
</dbReference>
<dbReference type="InParanoid" id="A0A4W3JZT5"/>
<reference evidence="3" key="3">
    <citation type="journal article" date="2014" name="Nature">
        <title>Elephant shark genome provides unique insights into gnathostome evolution.</title>
        <authorList>
            <consortium name="International Elephant Shark Genome Sequencing Consortium"/>
            <person name="Venkatesh B."/>
            <person name="Lee A.P."/>
            <person name="Ravi V."/>
            <person name="Maurya A.K."/>
            <person name="Lian M.M."/>
            <person name="Swann J.B."/>
            <person name="Ohta Y."/>
            <person name="Flajnik M.F."/>
            <person name="Sutoh Y."/>
            <person name="Kasahara M."/>
            <person name="Hoon S."/>
            <person name="Gangu V."/>
            <person name="Roy S.W."/>
            <person name="Irimia M."/>
            <person name="Korzh V."/>
            <person name="Kondrychyn I."/>
            <person name="Lim Z.W."/>
            <person name="Tay B.H."/>
            <person name="Tohari S."/>
            <person name="Kong K.W."/>
            <person name="Ho S."/>
            <person name="Lorente-Galdos B."/>
            <person name="Quilez J."/>
            <person name="Marques-Bonet T."/>
            <person name="Raney B.J."/>
            <person name="Ingham P.W."/>
            <person name="Tay A."/>
            <person name="Hillier L.W."/>
            <person name="Minx P."/>
            <person name="Boehm T."/>
            <person name="Wilson R.K."/>
            <person name="Brenner S."/>
            <person name="Warren W.C."/>
        </authorList>
    </citation>
    <scope>NUCLEOTIDE SEQUENCE [LARGE SCALE GENOMIC DNA]</scope>
</reference>
<dbReference type="Ensembl" id="ENSCMIT00000049208.1">
    <property type="protein sequence ID" value="ENSCMIP00000048532.1"/>
    <property type="gene ID" value="ENSCMIG00000019841.1"/>
</dbReference>
<dbReference type="InterPro" id="IPR029234">
    <property type="entry name" value="CIMIP4"/>
</dbReference>
<feature type="compositionally biased region" description="Basic and acidic residues" evidence="1">
    <location>
        <begin position="51"/>
        <end position="60"/>
    </location>
</feature>
<sequence>VVVRTEKDLFKSDIPSDAQPQRQPPPVPPSHDVGTVSSAQPSRNSYPCRESPVHSGERVKIHPPTPGHTSSQPQTIHLRRATPFCSSWPERVSEDGQRSTTPQTHRSENVDDLIPNNIKHKFGSKIVNELLTQEEIEKFWAEKDVEENVVPSAEVEEKPQKPAIDPLDTYESLSFPLRHNLFPGAPTKWKSLARDSYTQEVHHRFQLDMDHWHGRRTDELGQWVEKNIIHERMKKALGELRKGKNAS</sequence>
<organism evidence="2 3">
    <name type="scientific">Callorhinchus milii</name>
    <name type="common">Ghost shark</name>
    <dbReference type="NCBI Taxonomy" id="7868"/>
    <lineage>
        <taxon>Eukaryota</taxon>
        <taxon>Metazoa</taxon>
        <taxon>Chordata</taxon>
        <taxon>Craniata</taxon>
        <taxon>Vertebrata</taxon>
        <taxon>Chondrichthyes</taxon>
        <taxon>Holocephali</taxon>
        <taxon>Chimaeriformes</taxon>
        <taxon>Callorhinchidae</taxon>
        <taxon>Callorhinchus</taxon>
    </lineage>
</organism>
<dbReference type="Pfam" id="PF15400">
    <property type="entry name" value="TEX33"/>
    <property type="match status" value="1"/>
</dbReference>
<proteinExistence type="predicted"/>
<feature type="region of interest" description="Disordered" evidence="1">
    <location>
        <begin position="1"/>
        <end position="110"/>
    </location>
</feature>
<name>A0A4W3JZT5_CALMI</name>
<evidence type="ECO:0000256" key="1">
    <source>
        <dbReference type="SAM" id="MobiDB-lite"/>
    </source>
</evidence>
<dbReference type="AlphaFoldDB" id="A0A4W3JZT5"/>
<reference evidence="3" key="1">
    <citation type="journal article" date="2006" name="Science">
        <title>Ancient noncoding elements conserved in the human genome.</title>
        <authorList>
            <person name="Venkatesh B."/>
            <person name="Kirkness E.F."/>
            <person name="Loh Y.H."/>
            <person name="Halpern A.L."/>
            <person name="Lee A.P."/>
            <person name="Johnson J."/>
            <person name="Dandona N."/>
            <person name="Viswanathan L.D."/>
            <person name="Tay A."/>
            <person name="Venter J.C."/>
            <person name="Strausberg R.L."/>
            <person name="Brenner S."/>
        </authorList>
    </citation>
    <scope>NUCLEOTIDE SEQUENCE [LARGE SCALE GENOMIC DNA]</scope>
</reference>
<feature type="compositionally biased region" description="Basic and acidic residues" evidence="1">
    <location>
        <begin position="1"/>
        <end position="11"/>
    </location>
</feature>
<dbReference type="PANTHER" id="PTHR31702">
    <property type="entry name" value="TESTIS-EXPRESSED PROTEIN 33"/>
    <property type="match status" value="1"/>
</dbReference>
<evidence type="ECO:0000313" key="2">
    <source>
        <dbReference type="Ensembl" id="ENSCMIP00000048532.1"/>
    </source>
</evidence>